<sequence>MLEFSLALSLCFIILFEMIYMCFEEYRKRNYLSGRKGVTLPPGSLGLPIVGETLEFARKRVNFFRERHSKYGPVFKTHLFGKPLIRVYGAENVRKIIQGENKIVQSSYPWSIKAIMGPNALIQSQGHTHKTRKAILMKFLSKEFLEKHIPAFRQTIVRRIKLWCERSCVDLYKESRLLFVELSVRFLIDMDVTEEHILGIKNELDIIAENLFVLPIYFPGFGYYKAFDAKRRLKTLLNQILTNVGKSSKCQQSVLEAYGTCIESDAKLKVNNELLDSMIELLFTGSESISTAGFTVMYMLAKYPNILKNSRESLSTQLESPESPSLANTQMTYIEAVVKETLRMLPPVGGAFRTILQDFELEGYTLPKGWSVAFSIRETHHNDTHIQNPMTFDPQRWRTMDEHVRYSYVPFGGGKRICPGQAYSKTLLKILVTQLARCCHIVIVQDGELELWPSPKPKSTILAHFSLTRT</sequence>
<protein>
    <recommendedName>
        <fullName evidence="11">Cytochrome P450</fullName>
    </recommendedName>
</protein>
<evidence type="ECO:0000256" key="8">
    <source>
        <dbReference type="RuleBase" id="RU000461"/>
    </source>
</evidence>
<accession>A0ABD3VS58</accession>
<keyword evidence="4 8" id="KW-0560">Oxidoreductase</keyword>
<proteinExistence type="inferred from homology"/>
<evidence type="ECO:0000256" key="6">
    <source>
        <dbReference type="ARBA" id="ARBA00023033"/>
    </source>
</evidence>
<evidence type="ECO:0000313" key="9">
    <source>
        <dbReference type="EMBL" id="KAL3864286.1"/>
    </source>
</evidence>
<dbReference type="GO" id="GO:0046872">
    <property type="term" value="F:metal ion binding"/>
    <property type="evidence" value="ECO:0007669"/>
    <property type="project" value="UniProtKB-KW"/>
</dbReference>
<keyword evidence="3 7" id="KW-0479">Metal-binding</keyword>
<dbReference type="PANTHER" id="PTHR24286">
    <property type="entry name" value="CYTOCHROME P450 26"/>
    <property type="match status" value="1"/>
</dbReference>
<feature type="binding site" description="axial binding residue" evidence="7">
    <location>
        <position position="418"/>
    </location>
    <ligand>
        <name>heme</name>
        <dbReference type="ChEBI" id="CHEBI:30413"/>
    </ligand>
    <ligandPart>
        <name>Fe</name>
        <dbReference type="ChEBI" id="CHEBI:18248"/>
    </ligandPart>
</feature>
<keyword evidence="2 7" id="KW-0349">Heme</keyword>
<dbReference type="AlphaFoldDB" id="A0ABD3VS58"/>
<dbReference type="PANTHER" id="PTHR24286:SF384">
    <property type="entry name" value="P450, PUTATIVE (EUROFUNG)-RELATED"/>
    <property type="match status" value="1"/>
</dbReference>
<organism evidence="9 10">
    <name type="scientific">Sinanodonta woodiana</name>
    <name type="common">Chinese pond mussel</name>
    <name type="synonym">Anodonta woodiana</name>
    <dbReference type="NCBI Taxonomy" id="1069815"/>
    <lineage>
        <taxon>Eukaryota</taxon>
        <taxon>Metazoa</taxon>
        <taxon>Spiralia</taxon>
        <taxon>Lophotrochozoa</taxon>
        <taxon>Mollusca</taxon>
        <taxon>Bivalvia</taxon>
        <taxon>Autobranchia</taxon>
        <taxon>Heteroconchia</taxon>
        <taxon>Palaeoheterodonta</taxon>
        <taxon>Unionida</taxon>
        <taxon>Unionoidea</taxon>
        <taxon>Unionidae</taxon>
        <taxon>Unioninae</taxon>
        <taxon>Sinanodonta</taxon>
    </lineage>
</organism>
<dbReference type="Gene3D" id="1.10.630.10">
    <property type="entry name" value="Cytochrome P450"/>
    <property type="match status" value="1"/>
</dbReference>
<dbReference type="PRINTS" id="PR00465">
    <property type="entry name" value="EP450IV"/>
</dbReference>
<comment type="similarity">
    <text evidence="1 8">Belongs to the cytochrome P450 family.</text>
</comment>
<dbReference type="InterPro" id="IPR002403">
    <property type="entry name" value="Cyt_P450_E_grp-IV"/>
</dbReference>
<keyword evidence="10" id="KW-1185">Reference proteome</keyword>
<evidence type="ECO:0000256" key="2">
    <source>
        <dbReference type="ARBA" id="ARBA00022617"/>
    </source>
</evidence>
<comment type="cofactor">
    <cofactor evidence="7">
        <name>heme</name>
        <dbReference type="ChEBI" id="CHEBI:30413"/>
    </cofactor>
</comment>
<dbReference type="GO" id="GO:0034653">
    <property type="term" value="P:retinoic acid catabolic process"/>
    <property type="evidence" value="ECO:0007669"/>
    <property type="project" value="UniProtKB-ARBA"/>
</dbReference>
<keyword evidence="5 7" id="KW-0408">Iron</keyword>
<evidence type="ECO:0000256" key="5">
    <source>
        <dbReference type="ARBA" id="ARBA00023004"/>
    </source>
</evidence>
<reference evidence="9 10" key="1">
    <citation type="submission" date="2024-11" db="EMBL/GenBank/DDBJ databases">
        <title>Chromosome-level genome assembly of the freshwater bivalve Anodonta woodiana.</title>
        <authorList>
            <person name="Chen X."/>
        </authorList>
    </citation>
    <scope>NUCLEOTIDE SEQUENCE [LARGE SCALE GENOMIC DNA]</scope>
    <source>
        <strain evidence="9">MN2024</strain>
        <tissue evidence="9">Gills</tissue>
    </source>
</reference>
<evidence type="ECO:0000313" key="10">
    <source>
        <dbReference type="Proteomes" id="UP001634394"/>
    </source>
</evidence>
<dbReference type="Pfam" id="PF00067">
    <property type="entry name" value="p450"/>
    <property type="match status" value="1"/>
</dbReference>
<evidence type="ECO:0000256" key="4">
    <source>
        <dbReference type="ARBA" id="ARBA00023002"/>
    </source>
</evidence>
<name>A0ABD3VS58_SINWO</name>
<evidence type="ECO:0000256" key="3">
    <source>
        <dbReference type="ARBA" id="ARBA00022723"/>
    </source>
</evidence>
<dbReference type="Proteomes" id="UP001634394">
    <property type="component" value="Unassembled WGS sequence"/>
</dbReference>
<dbReference type="PROSITE" id="PS00086">
    <property type="entry name" value="CYTOCHROME_P450"/>
    <property type="match status" value="1"/>
</dbReference>
<dbReference type="EMBL" id="JBJQND010000010">
    <property type="protein sequence ID" value="KAL3864286.1"/>
    <property type="molecule type" value="Genomic_DNA"/>
</dbReference>
<evidence type="ECO:0008006" key="11">
    <source>
        <dbReference type="Google" id="ProtNLM"/>
    </source>
</evidence>
<evidence type="ECO:0000256" key="7">
    <source>
        <dbReference type="PIRSR" id="PIRSR602403-1"/>
    </source>
</evidence>
<dbReference type="InterPro" id="IPR017972">
    <property type="entry name" value="Cyt_P450_CS"/>
</dbReference>
<keyword evidence="6 8" id="KW-0503">Monooxygenase</keyword>
<dbReference type="InterPro" id="IPR036396">
    <property type="entry name" value="Cyt_P450_sf"/>
</dbReference>
<dbReference type="SUPFAM" id="SSF48264">
    <property type="entry name" value="Cytochrome P450"/>
    <property type="match status" value="1"/>
</dbReference>
<comment type="caution">
    <text evidence="9">The sequence shown here is derived from an EMBL/GenBank/DDBJ whole genome shotgun (WGS) entry which is preliminary data.</text>
</comment>
<dbReference type="PRINTS" id="PR00385">
    <property type="entry name" value="P450"/>
</dbReference>
<dbReference type="GO" id="GO:0004497">
    <property type="term" value="F:monooxygenase activity"/>
    <property type="evidence" value="ECO:0007669"/>
    <property type="project" value="UniProtKB-KW"/>
</dbReference>
<gene>
    <name evidence="9" type="ORF">ACJMK2_005982</name>
</gene>
<dbReference type="InterPro" id="IPR001128">
    <property type="entry name" value="Cyt_P450"/>
</dbReference>
<evidence type="ECO:0000256" key="1">
    <source>
        <dbReference type="ARBA" id="ARBA00010617"/>
    </source>
</evidence>